<name>A0A9N9K460_9GLOM</name>
<organism evidence="1 2">
    <name type="scientific">Dentiscutata erythropus</name>
    <dbReference type="NCBI Taxonomy" id="1348616"/>
    <lineage>
        <taxon>Eukaryota</taxon>
        <taxon>Fungi</taxon>
        <taxon>Fungi incertae sedis</taxon>
        <taxon>Mucoromycota</taxon>
        <taxon>Glomeromycotina</taxon>
        <taxon>Glomeromycetes</taxon>
        <taxon>Diversisporales</taxon>
        <taxon>Gigasporaceae</taxon>
        <taxon>Dentiscutata</taxon>
    </lineage>
</organism>
<dbReference type="EMBL" id="CAJVPY010044949">
    <property type="protein sequence ID" value="CAG8809324.1"/>
    <property type="molecule type" value="Genomic_DNA"/>
</dbReference>
<proteinExistence type="predicted"/>
<evidence type="ECO:0000313" key="2">
    <source>
        <dbReference type="Proteomes" id="UP000789405"/>
    </source>
</evidence>
<keyword evidence="2" id="KW-1185">Reference proteome</keyword>
<sequence length="42" mass="4696">MATLLDVVYGPTETFYSIHEASVSHLLEKDVFIENKNSALGR</sequence>
<dbReference type="Proteomes" id="UP000789405">
    <property type="component" value="Unassembled WGS sequence"/>
</dbReference>
<gene>
    <name evidence="1" type="ORF">DERYTH_LOCUS25072</name>
</gene>
<comment type="caution">
    <text evidence="1">The sequence shown here is derived from an EMBL/GenBank/DDBJ whole genome shotgun (WGS) entry which is preliminary data.</text>
</comment>
<evidence type="ECO:0000313" key="1">
    <source>
        <dbReference type="EMBL" id="CAG8809324.1"/>
    </source>
</evidence>
<dbReference type="AlphaFoldDB" id="A0A9N9K460"/>
<reference evidence="1" key="1">
    <citation type="submission" date="2021-06" db="EMBL/GenBank/DDBJ databases">
        <authorList>
            <person name="Kallberg Y."/>
            <person name="Tangrot J."/>
            <person name="Rosling A."/>
        </authorList>
    </citation>
    <scope>NUCLEOTIDE SEQUENCE</scope>
    <source>
        <strain evidence="1">MA453B</strain>
    </source>
</reference>
<protein>
    <submittedName>
        <fullName evidence="1">14365_t:CDS:1</fullName>
    </submittedName>
</protein>
<accession>A0A9N9K460</accession>